<protein>
    <submittedName>
        <fullName evidence="1">Uncharacterized protein</fullName>
    </submittedName>
</protein>
<dbReference type="EMBL" id="VSSQ01069411">
    <property type="protein sequence ID" value="MPN21431.1"/>
    <property type="molecule type" value="Genomic_DNA"/>
</dbReference>
<sequence length="103" mass="11502">MQYHGYRSGPGNAGRIAVHPYFAGRHCNIIGLFQAVGHLDDGLVCRYRSDDDFTTGHRETIFIAFHYFKAAAIIFECDVERTHAGIPVRGGLGHTVDFTESQF</sequence>
<proteinExistence type="predicted"/>
<dbReference type="AlphaFoldDB" id="A0A645G3I7"/>
<comment type="caution">
    <text evidence="1">The sequence shown here is derived from an EMBL/GenBank/DDBJ whole genome shotgun (WGS) entry which is preliminary data.</text>
</comment>
<accession>A0A645G3I7</accession>
<evidence type="ECO:0000313" key="1">
    <source>
        <dbReference type="EMBL" id="MPN21431.1"/>
    </source>
</evidence>
<gene>
    <name evidence="1" type="ORF">SDC9_168810</name>
</gene>
<organism evidence="1">
    <name type="scientific">bioreactor metagenome</name>
    <dbReference type="NCBI Taxonomy" id="1076179"/>
    <lineage>
        <taxon>unclassified sequences</taxon>
        <taxon>metagenomes</taxon>
        <taxon>ecological metagenomes</taxon>
    </lineage>
</organism>
<name>A0A645G3I7_9ZZZZ</name>
<reference evidence="1" key="1">
    <citation type="submission" date="2019-08" db="EMBL/GenBank/DDBJ databases">
        <authorList>
            <person name="Kucharzyk K."/>
            <person name="Murdoch R.W."/>
            <person name="Higgins S."/>
            <person name="Loffler F."/>
        </authorList>
    </citation>
    <scope>NUCLEOTIDE SEQUENCE</scope>
</reference>